<dbReference type="InterPro" id="IPR001667">
    <property type="entry name" value="DDH_dom"/>
</dbReference>
<keyword evidence="3" id="KW-0378">Hydrolase</keyword>
<organism evidence="3 4">
    <name type="scientific">Neolewinella maritima</name>
    <dbReference type="NCBI Taxonomy" id="1383882"/>
    <lineage>
        <taxon>Bacteria</taxon>
        <taxon>Pseudomonadati</taxon>
        <taxon>Bacteroidota</taxon>
        <taxon>Saprospiria</taxon>
        <taxon>Saprospirales</taxon>
        <taxon>Lewinellaceae</taxon>
        <taxon>Neolewinella</taxon>
    </lineage>
</organism>
<keyword evidence="4" id="KW-1185">Reference proteome</keyword>
<dbReference type="Pfam" id="PF01368">
    <property type="entry name" value="DHH"/>
    <property type="match status" value="1"/>
</dbReference>
<name>A0ABM9B0C7_9BACT</name>
<dbReference type="EC" id="3.1.-.-" evidence="3"/>
<dbReference type="GO" id="GO:0016787">
    <property type="term" value="F:hydrolase activity"/>
    <property type="evidence" value="ECO:0007669"/>
    <property type="project" value="UniProtKB-KW"/>
</dbReference>
<dbReference type="InterPro" id="IPR051319">
    <property type="entry name" value="Oligoribo/pAp-PDE_c-di-AMP_PDE"/>
</dbReference>
<dbReference type="InterPro" id="IPR038763">
    <property type="entry name" value="DHH_sf"/>
</dbReference>
<dbReference type="SUPFAM" id="SSF64182">
    <property type="entry name" value="DHH phosphoesterases"/>
    <property type="match status" value="1"/>
</dbReference>
<evidence type="ECO:0000259" key="1">
    <source>
        <dbReference type="Pfam" id="PF01368"/>
    </source>
</evidence>
<dbReference type="InterPro" id="IPR003156">
    <property type="entry name" value="DHHA1_dom"/>
</dbReference>
<dbReference type="Proteomes" id="UP000837803">
    <property type="component" value="Unassembled WGS sequence"/>
</dbReference>
<dbReference type="Pfam" id="PF02272">
    <property type="entry name" value="DHHA1"/>
    <property type="match status" value="1"/>
</dbReference>
<protein>
    <submittedName>
        <fullName evidence="3">Bifunctional oligoribonuclease and PAP phosphatase NrnA</fullName>
        <ecNumber evidence="3">3.1.-.-</ecNumber>
    </submittedName>
</protein>
<feature type="domain" description="DHHA1" evidence="2">
    <location>
        <begin position="244"/>
        <end position="311"/>
    </location>
</feature>
<sequence>MPNSIEEARHLLATPQEIVIFSHRNPDGDAVGSSLGLLHYLRGRGHDVTILLPSNYPEFLGFLPEVEQIVIYDDQTEQAEARIASATLFFLLDFNSFDRVDKMADSMKDDARPRIMIDHHLDPQPIAAPIFSRPERSSTCEMVYEFIDELGDANRVNSTISDCLYAGILTDTGGFKYSTTPLLFRTAARLLEAGTDAYKVADHVWNNMSEKQLRLLGHCLANRMELLPEYRTGLIYLTKEDYEHFDIQRGDTEGVVNYILRMPEMMIAAFIHEQPTIVKLSLRSKGEMDVQQICKALFRGGGHRNAAGGASFAPLGSTINRFKKALPRYAEEIEASYHQFNNQ</sequence>
<dbReference type="Gene3D" id="3.90.1640.10">
    <property type="entry name" value="inorganic pyrophosphatase (n-terminal core)"/>
    <property type="match status" value="1"/>
</dbReference>
<dbReference type="EMBL" id="CAKLPZ010000001">
    <property type="protein sequence ID" value="CAH1000527.1"/>
    <property type="molecule type" value="Genomic_DNA"/>
</dbReference>
<comment type="caution">
    <text evidence="3">The sequence shown here is derived from an EMBL/GenBank/DDBJ whole genome shotgun (WGS) entry which is preliminary data.</text>
</comment>
<evidence type="ECO:0000313" key="3">
    <source>
        <dbReference type="EMBL" id="CAH1000527.1"/>
    </source>
</evidence>
<accession>A0ABM9B0C7</accession>
<evidence type="ECO:0000259" key="2">
    <source>
        <dbReference type="Pfam" id="PF02272"/>
    </source>
</evidence>
<feature type="domain" description="DDH" evidence="1">
    <location>
        <begin position="17"/>
        <end position="168"/>
    </location>
</feature>
<dbReference type="Gene3D" id="3.10.310.30">
    <property type="match status" value="1"/>
</dbReference>
<dbReference type="PANTHER" id="PTHR47618">
    <property type="entry name" value="BIFUNCTIONAL OLIGORIBONUCLEASE AND PAP PHOSPHATASE NRNA"/>
    <property type="match status" value="1"/>
</dbReference>
<reference evidence="3" key="1">
    <citation type="submission" date="2021-12" db="EMBL/GenBank/DDBJ databases">
        <authorList>
            <person name="Rodrigo-Torres L."/>
            <person name="Arahal R. D."/>
            <person name="Lucena T."/>
        </authorList>
    </citation>
    <scope>NUCLEOTIDE SEQUENCE</scope>
    <source>
        <strain evidence="3">CECT 8419</strain>
    </source>
</reference>
<dbReference type="RefSeq" id="WP_238750577.1">
    <property type="nucleotide sequence ID" value="NZ_CAKLPZ010000001.1"/>
</dbReference>
<evidence type="ECO:0000313" key="4">
    <source>
        <dbReference type="Proteomes" id="UP000837803"/>
    </source>
</evidence>
<gene>
    <name evidence="3" type="primary">nrnA</name>
    <name evidence="3" type="ORF">LEM8419_01680</name>
</gene>
<dbReference type="PANTHER" id="PTHR47618:SF1">
    <property type="entry name" value="BIFUNCTIONAL OLIGORIBONUCLEASE AND PAP PHOSPHATASE NRNA"/>
    <property type="match status" value="1"/>
</dbReference>
<proteinExistence type="predicted"/>